<keyword evidence="2 9" id="KW-0004">4Fe-4S</keyword>
<evidence type="ECO:0000256" key="2">
    <source>
        <dbReference type="ARBA" id="ARBA00022485"/>
    </source>
</evidence>
<dbReference type="SFLD" id="SFLDF00271">
    <property type="entry name" value="lipoyl_synthase"/>
    <property type="match status" value="1"/>
</dbReference>
<dbReference type="PIRSF" id="PIRSF005963">
    <property type="entry name" value="Lipoyl_synth"/>
    <property type="match status" value="1"/>
</dbReference>
<accession>A0A7S2ZSL3</accession>
<comment type="catalytic activity">
    <reaction evidence="8 9">
        <text>[[Fe-S] cluster scaffold protein carrying a second [4Fe-4S](2+) cluster] + N(6)-octanoyl-L-lysyl-[protein] + 2 oxidized [2Fe-2S]-[ferredoxin] + 2 S-adenosyl-L-methionine + 4 H(+) = [[Fe-S] cluster scaffold protein] + N(6)-[(R)-dihydrolipoyl]-L-lysyl-[protein] + 4 Fe(3+) + 2 hydrogen sulfide + 2 5'-deoxyadenosine + 2 L-methionine + 2 reduced [2Fe-2S]-[ferredoxin]</text>
        <dbReference type="Rhea" id="RHEA:16585"/>
        <dbReference type="Rhea" id="RHEA-COMP:9928"/>
        <dbReference type="Rhea" id="RHEA-COMP:10000"/>
        <dbReference type="Rhea" id="RHEA-COMP:10001"/>
        <dbReference type="Rhea" id="RHEA-COMP:10475"/>
        <dbReference type="Rhea" id="RHEA-COMP:14568"/>
        <dbReference type="Rhea" id="RHEA-COMP:14569"/>
        <dbReference type="ChEBI" id="CHEBI:15378"/>
        <dbReference type="ChEBI" id="CHEBI:17319"/>
        <dbReference type="ChEBI" id="CHEBI:29034"/>
        <dbReference type="ChEBI" id="CHEBI:29919"/>
        <dbReference type="ChEBI" id="CHEBI:33722"/>
        <dbReference type="ChEBI" id="CHEBI:33737"/>
        <dbReference type="ChEBI" id="CHEBI:33738"/>
        <dbReference type="ChEBI" id="CHEBI:57844"/>
        <dbReference type="ChEBI" id="CHEBI:59789"/>
        <dbReference type="ChEBI" id="CHEBI:78809"/>
        <dbReference type="ChEBI" id="CHEBI:83100"/>
        <dbReference type="EC" id="2.8.1.8"/>
    </reaction>
</comment>
<feature type="domain" description="Radical SAM core" evidence="10">
    <location>
        <begin position="92"/>
        <end position="310"/>
    </location>
</feature>
<comment type="function">
    <text evidence="9">Catalyzes the radical-mediated insertion of two sulfur atoms into the C-6 and C-8 positions of the octanoyl moiety bound to the lipoyl domains of lipoate-dependent enzymes, thereby converting the octanoylated domains into lipoylated derivatives.</text>
</comment>
<dbReference type="InterPro" id="IPR058240">
    <property type="entry name" value="rSAM_sf"/>
</dbReference>
<evidence type="ECO:0000256" key="6">
    <source>
        <dbReference type="ARBA" id="ARBA00023004"/>
    </source>
</evidence>
<feature type="binding site" evidence="9">
    <location>
        <position position="110"/>
    </location>
    <ligand>
        <name>[4Fe-4S] cluster</name>
        <dbReference type="ChEBI" id="CHEBI:49883"/>
        <label>2</label>
        <note>4Fe-4S-S-AdoMet</note>
    </ligand>
</feature>
<dbReference type="InterPro" id="IPR031691">
    <property type="entry name" value="LIAS_N"/>
</dbReference>
<keyword evidence="7 9" id="KW-0411">Iron-sulfur</keyword>
<feature type="binding site" evidence="9">
    <location>
        <position position="91"/>
    </location>
    <ligand>
        <name>[4Fe-4S] cluster</name>
        <dbReference type="ChEBI" id="CHEBI:49883"/>
        <label>1</label>
    </ligand>
</feature>
<dbReference type="EC" id="2.8.1.8" evidence="9"/>
<feature type="binding site" evidence="9">
    <location>
        <position position="106"/>
    </location>
    <ligand>
        <name>[4Fe-4S] cluster</name>
        <dbReference type="ChEBI" id="CHEBI:49883"/>
        <label>2</label>
        <note>4Fe-4S-S-AdoMet</note>
    </ligand>
</feature>
<comment type="similarity">
    <text evidence="9">Belongs to the radical SAM superfamily. Lipoyl synthase family.</text>
</comment>
<feature type="binding site" evidence="9">
    <location>
        <position position="321"/>
    </location>
    <ligand>
        <name>[4Fe-4S] cluster</name>
        <dbReference type="ChEBI" id="CHEBI:49883"/>
        <label>1</label>
    </ligand>
</feature>
<feature type="binding site" evidence="9">
    <location>
        <position position="113"/>
    </location>
    <ligand>
        <name>[4Fe-4S] cluster</name>
        <dbReference type="ChEBI" id="CHEBI:49883"/>
        <label>2</label>
        <note>4Fe-4S-S-AdoMet</note>
    </ligand>
</feature>
<comment type="subcellular location">
    <subcellularLocation>
        <location evidence="1 9">Mitochondrion</location>
    </subcellularLocation>
</comment>
<keyword evidence="3 9" id="KW-0808">Transferase</keyword>
<dbReference type="NCBIfam" id="NF004019">
    <property type="entry name" value="PRK05481.1"/>
    <property type="match status" value="1"/>
</dbReference>
<dbReference type="NCBIfam" id="TIGR00510">
    <property type="entry name" value="lipA"/>
    <property type="match status" value="1"/>
</dbReference>
<keyword evidence="4 9" id="KW-0949">S-adenosyl-L-methionine</keyword>
<dbReference type="Pfam" id="PF04055">
    <property type="entry name" value="Radical_SAM"/>
    <property type="match status" value="1"/>
</dbReference>
<dbReference type="PANTHER" id="PTHR10949">
    <property type="entry name" value="LIPOYL SYNTHASE"/>
    <property type="match status" value="1"/>
</dbReference>
<dbReference type="AlphaFoldDB" id="A0A7S2ZSL3"/>
<dbReference type="GO" id="GO:0016992">
    <property type="term" value="F:lipoate synthase activity"/>
    <property type="evidence" value="ECO:0007669"/>
    <property type="project" value="UniProtKB-UniRule"/>
</dbReference>
<evidence type="ECO:0000259" key="10">
    <source>
        <dbReference type="PROSITE" id="PS51918"/>
    </source>
</evidence>
<dbReference type="PROSITE" id="PS51918">
    <property type="entry name" value="RADICAL_SAM"/>
    <property type="match status" value="1"/>
</dbReference>
<dbReference type="UniPathway" id="UPA00538">
    <property type="reaction ID" value="UER00593"/>
</dbReference>
<feature type="binding site" evidence="9">
    <location>
        <position position="80"/>
    </location>
    <ligand>
        <name>[4Fe-4S] cluster</name>
        <dbReference type="ChEBI" id="CHEBI:49883"/>
        <label>1</label>
    </ligand>
</feature>
<protein>
    <recommendedName>
        <fullName evidence="9">Lipoyl synthase, mitochondrial</fullName>
        <ecNumber evidence="9">2.8.1.8</ecNumber>
    </recommendedName>
    <alternativeName>
        <fullName evidence="9">Lipoate synthase</fullName>
        <shortName evidence="9">LS</shortName>
        <shortName evidence="9">Lip-syn</shortName>
    </alternativeName>
    <alternativeName>
        <fullName evidence="9">Lipoic acid synthase</fullName>
    </alternativeName>
</protein>
<evidence type="ECO:0000256" key="9">
    <source>
        <dbReference type="HAMAP-Rule" id="MF_03123"/>
    </source>
</evidence>
<dbReference type="HAMAP" id="MF_00206">
    <property type="entry name" value="Lipoyl_synth"/>
    <property type="match status" value="1"/>
</dbReference>
<dbReference type="InterPro" id="IPR006638">
    <property type="entry name" value="Elp3/MiaA/NifB-like_rSAM"/>
</dbReference>
<dbReference type="PANTHER" id="PTHR10949:SF0">
    <property type="entry name" value="LIPOYL SYNTHASE, MITOCHONDRIAL"/>
    <property type="match status" value="1"/>
</dbReference>
<reference evidence="11" key="1">
    <citation type="submission" date="2021-01" db="EMBL/GenBank/DDBJ databases">
        <authorList>
            <person name="Corre E."/>
            <person name="Pelletier E."/>
            <person name="Niang G."/>
            <person name="Scheremetjew M."/>
            <person name="Finn R."/>
            <person name="Kale V."/>
            <person name="Holt S."/>
            <person name="Cochrane G."/>
            <person name="Meng A."/>
            <person name="Brown T."/>
            <person name="Cohen L."/>
        </authorList>
    </citation>
    <scope>NUCLEOTIDE SEQUENCE</scope>
    <source>
        <strain evidence="11">CCMP 769</strain>
    </source>
</reference>
<dbReference type="Pfam" id="PF16881">
    <property type="entry name" value="LIAS_N"/>
    <property type="match status" value="1"/>
</dbReference>
<dbReference type="SFLD" id="SFLDG01058">
    <property type="entry name" value="lipoyl_synthase_like"/>
    <property type="match status" value="1"/>
</dbReference>
<keyword evidence="6 9" id="KW-0408">Iron</keyword>
<evidence type="ECO:0000313" key="11">
    <source>
        <dbReference type="EMBL" id="CAE0048552.1"/>
    </source>
</evidence>
<dbReference type="GO" id="GO:0051539">
    <property type="term" value="F:4 iron, 4 sulfur cluster binding"/>
    <property type="evidence" value="ECO:0007669"/>
    <property type="project" value="UniProtKB-UniRule"/>
</dbReference>
<comment type="pathway">
    <text evidence="9">Protein modification; protein lipoylation via endogenous pathway; protein N(6)-(lipoyl)lysine from octanoyl-[acyl-carrier-protein]: step 2/2.</text>
</comment>
<evidence type="ECO:0000256" key="1">
    <source>
        <dbReference type="ARBA" id="ARBA00004173"/>
    </source>
</evidence>
<dbReference type="GO" id="GO:0046872">
    <property type="term" value="F:metal ion binding"/>
    <property type="evidence" value="ECO:0007669"/>
    <property type="project" value="UniProtKB-KW"/>
</dbReference>
<proteinExistence type="inferred from homology"/>
<evidence type="ECO:0000256" key="3">
    <source>
        <dbReference type="ARBA" id="ARBA00022679"/>
    </source>
</evidence>
<dbReference type="SFLD" id="SFLDS00029">
    <property type="entry name" value="Radical_SAM"/>
    <property type="match status" value="1"/>
</dbReference>
<evidence type="ECO:0000256" key="4">
    <source>
        <dbReference type="ARBA" id="ARBA00022691"/>
    </source>
</evidence>
<dbReference type="SMART" id="SM00729">
    <property type="entry name" value="Elp3"/>
    <property type="match status" value="1"/>
</dbReference>
<dbReference type="Gene3D" id="3.20.20.70">
    <property type="entry name" value="Aldolase class I"/>
    <property type="match status" value="1"/>
</dbReference>
<dbReference type="SUPFAM" id="SSF102114">
    <property type="entry name" value="Radical SAM enzymes"/>
    <property type="match status" value="1"/>
</dbReference>
<comment type="cofactor">
    <cofactor evidence="9">
        <name>[4Fe-4S] cluster</name>
        <dbReference type="ChEBI" id="CHEBI:49883"/>
    </cofactor>
    <text evidence="9">Binds 2 [4Fe-4S] clusters per subunit. One cluster is coordinated with 3 cysteines and an exchangeable S-adenosyl-L-methionine.</text>
</comment>
<organism evidence="11">
    <name type="scientific">Rhodosorus marinus</name>
    <dbReference type="NCBI Taxonomy" id="101924"/>
    <lineage>
        <taxon>Eukaryota</taxon>
        <taxon>Rhodophyta</taxon>
        <taxon>Stylonematophyceae</taxon>
        <taxon>Stylonematales</taxon>
        <taxon>Stylonemataceae</taxon>
        <taxon>Rhodosorus</taxon>
    </lineage>
</organism>
<evidence type="ECO:0000256" key="5">
    <source>
        <dbReference type="ARBA" id="ARBA00022723"/>
    </source>
</evidence>
<evidence type="ECO:0000256" key="7">
    <source>
        <dbReference type="ARBA" id="ARBA00023014"/>
    </source>
</evidence>
<dbReference type="GO" id="GO:0009249">
    <property type="term" value="P:protein lipoylation"/>
    <property type="evidence" value="ECO:0007669"/>
    <property type="project" value="UniProtKB-UniRule"/>
</dbReference>
<dbReference type="InterPro" id="IPR013785">
    <property type="entry name" value="Aldolase_TIM"/>
</dbReference>
<dbReference type="GO" id="GO:0005739">
    <property type="term" value="C:mitochondrion"/>
    <property type="evidence" value="ECO:0007669"/>
    <property type="project" value="UniProtKB-SubCell"/>
</dbReference>
<keyword evidence="9" id="KW-0496">Mitochondrion</keyword>
<keyword evidence="5 9" id="KW-0479">Metal-binding</keyword>
<evidence type="ECO:0000256" key="8">
    <source>
        <dbReference type="ARBA" id="ARBA00047326"/>
    </source>
</evidence>
<name>A0A7S2ZSL3_9RHOD</name>
<dbReference type="InterPro" id="IPR003698">
    <property type="entry name" value="Lipoyl_synth"/>
</dbReference>
<dbReference type="NCBIfam" id="NF009544">
    <property type="entry name" value="PRK12928.1"/>
    <property type="match status" value="1"/>
</dbReference>
<dbReference type="CDD" id="cd01335">
    <property type="entry name" value="Radical_SAM"/>
    <property type="match status" value="1"/>
</dbReference>
<feature type="binding site" evidence="9">
    <location>
        <position position="85"/>
    </location>
    <ligand>
        <name>[4Fe-4S] cluster</name>
        <dbReference type="ChEBI" id="CHEBI:49883"/>
        <label>1</label>
    </ligand>
</feature>
<dbReference type="InterPro" id="IPR007197">
    <property type="entry name" value="rSAM"/>
</dbReference>
<sequence>MIGFIGGGFGGVRRRPRPISCSVSSAQRVTETESVVPKIGAPMPEGRRPDWFHVPAPGGDKTRFSELTDSLRDLNLHTVCEEAKCPNIGECWNGGTATIMLLGDTCTRGCKFCAINTASTPPPADESEPFNTAAAIAKWGINYVVLTSVDRDDMPDGGAGHFAQTVKYIKALDSRILVECLVSDFQGRRSSVQALAESGLDVYAHNLETVERLQRYVRDRRAGYRQSLDVLKAAKGFRKGLFTKTSLMLGLGETDDEIRQTLWDLRAVDVDVVTFGQYLRPTSKHLSIVEYVTPEKFEMWKEESEKMGFRYVASGPLVRSSYKAGEFFMENMIKEQQKELVEG</sequence>
<gene>
    <name evidence="11" type="ORF">RMAR00112_LOCUS16547</name>
</gene>
<dbReference type="EMBL" id="HBHW01021451">
    <property type="protein sequence ID" value="CAE0048552.1"/>
    <property type="molecule type" value="Transcribed_RNA"/>
</dbReference>